<sequence>MLIITHPDFIESPSAETCLKVIALLGPMYTPTHIVFDSYDYSQDCFVIDEFKCPAFVWTRDRPLDGVPSYFKELTADLNCTHLVWLSRKVLAYAELMFVWVLAHELRHVYQSRMSFRKAEIRRLLHDLRRKPSYSYLRPDLLTPDEIDAELSAMRLVKTMYGDEEVQLFLTTNLLPRYPFPEYTRLLKEAAVALPQ</sequence>
<dbReference type="RefSeq" id="WP_256605943.1">
    <property type="nucleotide sequence ID" value="NZ_JANIBL010000009.1"/>
</dbReference>
<reference evidence="1 2" key="1">
    <citation type="submission" date="2022-07" db="EMBL/GenBank/DDBJ databases">
        <title>Methylomonas rivi sp. nov., Methylomonas rosea sp. nov., Methylomonas aureus sp. nov. and Methylomonas subterranea sp. nov., four novel methanotrophs isolated from a freshwater creek and the deep terrestrial subsurface.</title>
        <authorList>
            <person name="Abin C."/>
            <person name="Sankaranarayanan K."/>
            <person name="Garner C."/>
            <person name="Sindelar R."/>
            <person name="Kotary K."/>
            <person name="Garner R."/>
            <person name="Barclay S."/>
            <person name="Lawson P."/>
            <person name="Krumholz L."/>
        </authorList>
    </citation>
    <scope>NUCLEOTIDE SEQUENCE [LARGE SCALE GENOMIC DNA]</scope>
    <source>
        <strain evidence="1 2">WSC-7</strain>
    </source>
</reference>
<protein>
    <recommendedName>
        <fullName evidence="3">DUF45 domain-containing protein</fullName>
    </recommendedName>
</protein>
<gene>
    <name evidence="1" type="ORF">NP589_04670</name>
</gene>
<keyword evidence="2" id="KW-1185">Reference proteome</keyword>
<evidence type="ECO:0000313" key="1">
    <source>
        <dbReference type="EMBL" id="MCQ8116710.1"/>
    </source>
</evidence>
<dbReference type="EMBL" id="JANIBL010000009">
    <property type="protein sequence ID" value="MCQ8116710.1"/>
    <property type="molecule type" value="Genomic_DNA"/>
</dbReference>
<evidence type="ECO:0008006" key="3">
    <source>
        <dbReference type="Google" id="ProtNLM"/>
    </source>
</evidence>
<comment type="caution">
    <text evidence="1">The sequence shown here is derived from an EMBL/GenBank/DDBJ whole genome shotgun (WGS) entry which is preliminary data.</text>
</comment>
<proteinExistence type="predicted"/>
<name>A0ABT1TPK8_9GAMM</name>
<evidence type="ECO:0000313" key="2">
    <source>
        <dbReference type="Proteomes" id="UP001524570"/>
    </source>
</evidence>
<accession>A0ABT1TPK8</accession>
<organism evidence="1 2">
    <name type="scientific">Methylomonas rosea</name>
    <dbReference type="NCBI Taxonomy" id="2952227"/>
    <lineage>
        <taxon>Bacteria</taxon>
        <taxon>Pseudomonadati</taxon>
        <taxon>Pseudomonadota</taxon>
        <taxon>Gammaproteobacteria</taxon>
        <taxon>Methylococcales</taxon>
        <taxon>Methylococcaceae</taxon>
        <taxon>Methylomonas</taxon>
    </lineage>
</organism>
<dbReference type="Proteomes" id="UP001524570">
    <property type="component" value="Unassembled WGS sequence"/>
</dbReference>